<evidence type="ECO:0000313" key="1">
    <source>
        <dbReference type="EMBL" id="KKW24690.1"/>
    </source>
</evidence>
<organism evidence="1 2">
    <name type="scientific">Candidatus Kaiserbacteria bacterium GW2011_GWA2_52_12</name>
    <dbReference type="NCBI Taxonomy" id="1618671"/>
    <lineage>
        <taxon>Bacteria</taxon>
        <taxon>Candidatus Kaiseribacteriota</taxon>
    </lineage>
</organism>
<proteinExistence type="predicted"/>
<reference evidence="1 2" key="1">
    <citation type="journal article" date="2015" name="Nature">
        <title>rRNA introns, odd ribosomes, and small enigmatic genomes across a large radiation of phyla.</title>
        <authorList>
            <person name="Brown C.T."/>
            <person name="Hug L.A."/>
            <person name="Thomas B.C."/>
            <person name="Sharon I."/>
            <person name="Castelle C.J."/>
            <person name="Singh A."/>
            <person name="Wilkins M.J."/>
            <person name="Williams K.H."/>
            <person name="Banfield J.F."/>
        </authorList>
    </citation>
    <scope>NUCLEOTIDE SEQUENCE [LARGE SCALE GENOMIC DNA]</scope>
</reference>
<sequence>MCMTTQVVFRVDPAVKSQAMRRAKREGVPFASVLKMMTEAFAKGEYSVKLVKEERFNAKTEKELRAIHRDIIRGKNLITFKSAKEMDDYLLSR</sequence>
<comment type="caution">
    <text evidence="1">The sequence shown here is derived from an EMBL/GenBank/DDBJ whole genome shotgun (WGS) entry which is preliminary data.</text>
</comment>
<name>A0A0G1X1F2_9BACT</name>
<evidence type="ECO:0000313" key="2">
    <source>
        <dbReference type="Proteomes" id="UP000034273"/>
    </source>
</evidence>
<dbReference type="AlphaFoldDB" id="A0A0G1X1F2"/>
<accession>A0A0G1X1F2</accession>
<evidence type="ECO:0008006" key="3">
    <source>
        <dbReference type="Google" id="ProtNLM"/>
    </source>
</evidence>
<dbReference type="Proteomes" id="UP000034273">
    <property type="component" value="Unassembled WGS sequence"/>
</dbReference>
<dbReference type="STRING" id="1618671.UY67_C0004G0008"/>
<protein>
    <recommendedName>
        <fullName evidence="3">Antitoxin</fullName>
    </recommendedName>
</protein>
<gene>
    <name evidence="1" type="ORF">UY67_C0004G0008</name>
</gene>
<dbReference type="EMBL" id="LCQW01000004">
    <property type="protein sequence ID" value="KKW24690.1"/>
    <property type="molecule type" value="Genomic_DNA"/>
</dbReference>